<dbReference type="Proteomes" id="UP000218327">
    <property type="component" value="Unassembled WGS sequence"/>
</dbReference>
<evidence type="ECO:0000256" key="1">
    <source>
        <dbReference type="ARBA" id="ARBA00012404"/>
    </source>
</evidence>
<evidence type="ECO:0000313" key="5">
    <source>
        <dbReference type="Proteomes" id="UP000218327"/>
    </source>
</evidence>
<dbReference type="GO" id="GO:0004106">
    <property type="term" value="F:chorismate mutase activity"/>
    <property type="evidence" value="ECO:0007669"/>
    <property type="project" value="UniProtKB-EC"/>
</dbReference>
<feature type="domain" description="Chorismate mutase" evidence="3">
    <location>
        <begin position="4"/>
        <end position="95"/>
    </location>
</feature>
<evidence type="ECO:0000259" key="3">
    <source>
        <dbReference type="PROSITE" id="PS51168"/>
    </source>
</evidence>
<proteinExistence type="predicted"/>
<dbReference type="PROSITE" id="PS51168">
    <property type="entry name" value="CHORISMATE_MUT_2"/>
    <property type="match status" value="1"/>
</dbReference>
<evidence type="ECO:0000256" key="2">
    <source>
        <dbReference type="ARBA" id="ARBA00023235"/>
    </source>
</evidence>
<comment type="caution">
    <text evidence="4">The sequence shown here is derived from an EMBL/GenBank/DDBJ whole genome shotgun (WGS) entry which is preliminary data.</text>
</comment>
<dbReference type="SMART" id="SM00830">
    <property type="entry name" value="CM_2"/>
    <property type="match status" value="1"/>
</dbReference>
<gene>
    <name evidence="4" type="ORF">COA96_06585</name>
</gene>
<dbReference type="Pfam" id="PF01817">
    <property type="entry name" value="CM_2"/>
    <property type="match status" value="1"/>
</dbReference>
<keyword evidence="2 4" id="KW-0413">Isomerase</keyword>
<dbReference type="EC" id="5.4.99.5" evidence="1"/>
<organism evidence="4 5">
    <name type="scientific">SAR86 cluster bacterium</name>
    <dbReference type="NCBI Taxonomy" id="2030880"/>
    <lineage>
        <taxon>Bacteria</taxon>
        <taxon>Pseudomonadati</taxon>
        <taxon>Pseudomonadota</taxon>
        <taxon>Gammaproteobacteria</taxon>
        <taxon>SAR86 cluster</taxon>
    </lineage>
</organism>
<accession>A0A2A5B3H9</accession>
<name>A0A2A5B3H9_9GAMM</name>
<dbReference type="InterPro" id="IPR036263">
    <property type="entry name" value="Chorismate_II_sf"/>
</dbReference>
<sequence length="96" mass="10898">MALEPIPSELLEAREKIDLIDKDLVALLRDRFELTHQVGLLKASNALNAVDATRESQKLADLSLLCKEYNLNPELVTGLFSKIMEEVVKNHRQLRT</sequence>
<dbReference type="Gene3D" id="1.20.59.10">
    <property type="entry name" value="Chorismate mutase"/>
    <property type="match status" value="1"/>
</dbReference>
<dbReference type="AlphaFoldDB" id="A0A2A5B3H9"/>
<dbReference type="GO" id="GO:0009697">
    <property type="term" value="P:salicylic acid biosynthetic process"/>
    <property type="evidence" value="ECO:0007669"/>
    <property type="project" value="TreeGrafter"/>
</dbReference>
<dbReference type="InterPro" id="IPR002701">
    <property type="entry name" value="CM_II_prokaryot"/>
</dbReference>
<dbReference type="PANTHER" id="PTHR38041">
    <property type="entry name" value="CHORISMATE MUTASE"/>
    <property type="match status" value="1"/>
</dbReference>
<reference evidence="5" key="1">
    <citation type="submission" date="2017-08" db="EMBL/GenBank/DDBJ databases">
        <title>A dynamic microbial community with high functional redundancy inhabits the cold, oxic subseafloor aquifer.</title>
        <authorList>
            <person name="Tully B.J."/>
            <person name="Wheat C.G."/>
            <person name="Glazer B.T."/>
            <person name="Huber J.A."/>
        </authorList>
    </citation>
    <scope>NUCLEOTIDE SEQUENCE [LARGE SCALE GENOMIC DNA]</scope>
</reference>
<dbReference type="GO" id="GO:0046417">
    <property type="term" value="P:chorismate metabolic process"/>
    <property type="evidence" value="ECO:0007669"/>
    <property type="project" value="InterPro"/>
</dbReference>
<dbReference type="SUPFAM" id="SSF48600">
    <property type="entry name" value="Chorismate mutase II"/>
    <property type="match status" value="1"/>
</dbReference>
<protein>
    <recommendedName>
        <fullName evidence="1">chorismate mutase</fullName>
        <ecNumber evidence="1">5.4.99.5</ecNumber>
    </recommendedName>
</protein>
<evidence type="ECO:0000313" key="4">
    <source>
        <dbReference type="EMBL" id="PCJ25910.1"/>
    </source>
</evidence>
<dbReference type="InterPro" id="IPR051331">
    <property type="entry name" value="Chorismate_mutase-related"/>
</dbReference>
<dbReference type="PANTHER" id="PTHR38041:SF1">
    <property type="entry name" value="CHORISMATE MUTASE"/>
    <property type="match status" value="1"/>
</dbReference>
<dbReference type="EMBL" id="NVVJ01000014">
    <property type="protein sequence ID" value="PCJ25910.1"/>
    <property type="molecule type" value="Genomic_DNA"/>
</dbReference>
<dbReference type="InterPro" id="IPR036979">
    <property type="entry name" value="CM_dom_sf"/>
</dbReference>